<dbReference type="AlphaFoldDB" id="A0AAN6Q0D3"/>
<dbReference type="Gene3D" id="3.80.10.10">
    <property type="entry name" value="Ribonuclease Inhibitor"/>
    <property type="match status" value="1"/>
</dbReference>
<sequence>MEQLVSLGRAWLPRLTTLSFRCELPSFNVEETTGSRSDYFRAIETFCSGLPSLKALEVTAWDHAQHVFSFDNARLERLSLVPAETQFKPAACQMQQHLTLDGLKELTSSFPRLTDLSVPVKKSRGSSAEVALYRHIGEHLPNFRRLSLSLDCSPPRLLKINSPEAEAATDQSPHPRIVPTGFDTPRTRPYPSGPGWPAAAADLNRERDGYARGFEVYRNGHIYDVLINAALDGSLARSIFAAVGGNVETLLVKTYGGLYFSQYGPRPLYGFPRRVMSVIGPLGKRLKQFMTAVEKQWMVEKLNDKVAVEEMGLERSHGFDNPIETGHVVRDHLVVEFFRRVWPG</sequence>
<evidence type="ECO:0000313" key="2">
    <source>
        <dbReference type="Proteomes" id="UP001305647"/>
    </source>
</evidence>
<dbReference type="Proteomes" id="UP001305647">
    <property type="component" value="Unassembled WGS sequence"/>
</dbReference>
<reference evidence="1" key="1">
    <citation type="journal article" date="2023" name="Mol. Phylogenet. Evol.">
        <title>Genome-scale phylogeny and comparative genomics of the fungal order Sordariales.</title>
        <authorList>
            <person name="Hensen N."/>
            <person name="Bonometti L."/>
            <person name="Westerberg I."/>
            <person name="Brannstrom I.O."/>
            <person name="Guillou S."/>
            <person name="Cros-Aarteil S."/>
            <person name="Calhoun S."/>
            <person name="Haridas S."/>
            <person name="Kuo A."/>
            <person name="Mondo S."/>
            <person name="Pangilinan J."/>
            <person name="Riley R."/>
            <person name="LaButti K."/>
            <person name="Andreopoulos B."/>
            <person name="Lipzen A."/>
            <person name="Chen C."/>
            <person name="Yan M."/>
            <person name="Daum C."/>
            <person name="Ng V."/>
            <person name="Clum A."/>
            <person name="Steindorff A."/>
            <person name="Ohm R.A."/>
            <person name="Martin F."/>
            <person name="Silar P."/>
            <person name="Natvig D.O."/>
            <person name="Lalanne C."/>
            <person name="Gautier V."/>
            <person name="Ament-Velasquez S.L."/>
            <person name="Kruys A."/>
            <person name="Hutchinson M.I."/>
            <person name="Powell A.J."/>
            <person name="Barry K."/>
            <person name="Miller A.N."/>
            <person name="Grigoriev I.V."/>
            <person name="Debuchy R."/>
            <person name="Gladieux P."/>
            <person name="Hiltunen Thoren M."/>
            <person name="Johannesson H."/>
        </authorList>
    </citation>
    <scope>NUCLEOTIDE SEQUENCE</scope>
    <source>
        <strain evidence="1">CBS 757.83</strain>
    </source>
</reference>
<dbReference type="EMBL" id="MU863656">
    <property type="protein sequence ID" value="KAK4098671.1"/>
    <property type="molecule type" value="Genomic_DNA"/>
</dbReference>
<reference evidence="1" key="2">
    <citation type="submission" date="2023-05" db="EMBL/GenBank/DDBJ databases">
        <authorList>
            <consortium name="Lawrence Berkeley National Laboratory"/>
            <person name="Steindorff A."/>
            <person name="Hensen N."/>
            <person name="Bonometti L."/>
            <person name="Westerberg I."/>
            <person name="Brannstrom I.O."/>
            <person name="Guillou S."/>
            <person name="Cros-Aarteil S."/>
            <person name="Calhoun S."/>
            <person name="Haridas S."/>
            <person name="Kuo A."/>
            <person name="Mondo S."/>
            <person name="Pangilinan J."/>
            <person name="Riley R."/>
            <person name="Labutti K."/>
            <person name="Andreopoulos B."/>
            <person name="Lipzen A."/>
            <person name="Chen C."/>
            <person name="Yanf M."/>
            <person name="Daum C."/>
            <person name="Ng V."/>
            <person name="Clum A."/>
            <person name="Ohm R."/>
            <person name="Martin F."/>
            <person name="Silar P."/>
            <person name="Natvig D."/>
            <person name="Lalanne C."/>
            <person name="Gautier V."/>
            <person name="Ament-Velasquez S.L."/>
            <person name="Kruys A."/>
            <person name="Hutchinson M.I."/>
            <person name="Powell A.J."/>
            <person name="Barry K."/>
            <person name="Miller A.N."/>
            <person name="Grigoriev I.V."/>
            <person name="Debuchy R."/>
            <person name="Gladieux P."/>
            <person name="Thoren M.H."/>
            <person name="Johannesson H."/>
        </authorList>
    </citation>
    <scope>NUCLEOTIDE SEQUENCE</scope>
    <source>
        <strain evidence="1">CBS 757.83</strain>
    </source>
</reference>
<name>A0AAN6Q0D3_9PEZI</name>
<comment type="caution">
    <text evidence="1">The sequence shown here is derived from an EMBL/GenBank/DDBJ whole genome shotgun (WGS) entry which is preliminary data.</text>
</comment>
<dbReference type="InterPro" id="IPR032675">
    <property type="entry name" value="LRR_dom_sf"/>
</dbReference>
<keyword evidence="2" id="KW-1185">Reference proteome</keyword>
<proteinExistence type="predicted"/>
<evidence type="ECO:0000313" key="1">
    <source>
        <dbReference type="EMBL" id="KAK4098671.1"/>
    </source>
</evidence>
<protein>
    <submittedName>
        <fullName evidence="1">Uncharacterized protein</fullName>
    </submittedName>
</protein>
<accession>A0AAN6Q0D3</accession>
<gene>
    <name evidence="1" type="ORF">N658DRAFT_213224</name>
</gene>
<organism evidence="1 2">
    <name type="scientific">Parathielavia hyrcaniae</name>
    <dbReference type="NCBI Taxonomy" id="113614"/>
    <lineage>
        <taxon>Eukaryota</taxon>
        <taxon>Fungi</taxon>
        <taxon>Dikarya</taxon>
        <taxon>Ascomycota</taxon>
        <taxon>Pezizomycotina</taxon>
        <taxon>Sordariomycetes</taxon>
        <taxon>Sordariomycetidae</taxon>
        <taxon>Sordariales</taxon>
        <taxon>Chaetomiaceae</taxon>
        <taxon>Parathielavia</taxon>
    </lineage>
</organism>